<dbReference type="Pfam" id="PF13181">
    <property type="entry name" value="TPR_8"/>
    <property type="match status" value="1"/>
</dbReference>
<dbReference type="OMA" id="AATHNRI"/>
<proteinExistence type="predicted"/>
<dbReference type="EMBL" id="HBDY01014764">
    <property type="protein sequence ID" value="CAD8248404.1"/>
    <property type="molecule type" value="Transcribed_RNA"/>
</dbReference>
<accession>A0A7R9Y6K0</accession>
<dbReference type="InterPro" id="IPR019734">
    <property type="entry name" value="TPR_rpt"/>
</dbReference>
<evidence type="ECO:0008006" key="2">
    <source>
        <dbReference type="Google" id="ProtNLM"/>
    </source>
</evidence>
<dbReference type="Pfam" id="PF13424">
    <property type="entry name" value="TPR_12"/>
    <property type="match status" value="1"/>
</dbReference>
<sequence>MAMTLDNPSKMDPGKVPALVMRSVENATTALRDGDADRAIKMMLSTDELCHKVIAPPTIHGLAMRVLSDAYLAKDNMEDAKKALEKGLSLCKPHDGRANMPPFMKADLNGRMGDLLVALGEVENAMGDHKKAVQHMRQGAERFEVLGQQEFVAATHNRIALTLLQAGKHELALAAVLDAEKLAGELGEGNEHEANILSTTFCYKGRCSVMAGNIDGAREAMTQALRYAMASGNDKVKEEAETFLAEHPSKVDEAAFL</sequence>
<dbReference type="SUPFAM" id="SSF48452">
    <property type="entry name" value="TPR-like"/>
    <property type="match status" value="1"/>
</dbReference>
<protein>
    <recommendedName>
        <fullName evidence="2">MalT-like TPR region domain-containing protein</fullName>
    </recommendedName>
</protein>
<gene>
    <name evidence="1" type="ORF">MPUS1402_LOCUS11195</name>
</gene>
<evidence type="ECO:0000313" key="1">
    <source>
        <dbReference type="EMBL" id="CAD8248404.1"/>
    </source>
</evidence>
<reference evidence="1" key="1">
    <citation type="submission" date="2021-01" db="EMBL/GenBank/DDBJ databases">
        <authorList>
            <person name="Corre E."/>
            <person name="Pelletier E."/>
            <person name="Niang G."/>
            <person name="Scheremetjew M."/>
            <person name="Finn R."/>
            <person name="Kale V."/>
            <person name="Holt S."/>
            <person name="Cochrane G."/>
            <person name="Meng A."/>
            <person name="Brown T."/>
            <person name="Cohen L."/>
        </authorList>
    </citation>
    <scope>NUCLEOTIDE SEQUENCE</scope>
    <source>
        <strain evidence="1">RCC1614</strain>
    </source>
</reference>
<name>A0A7R9Y6K0_MICPS</name>
<organism evidence="1">
    <name type="scientific">Micromonas pusilla</name>
    <name type="common">Picoplanktonic green alga</name>
    <name type="synonym">Chromulina pusilla</name>
    <dbReference type="NCBI Taxonomy" id="38833"/>
    <lineage>
        <taxon>Eukaryota</taxon>
        <taxon>Viridiplantae</taxon>
        <taxon>Chlorophyta</taxon>
        <taxon>Mamiellophyceae</taxon>
        <taxon>Mamiellales</taxon>
        <taxon>Mamiellaceae</taxon>
        <taxon>Micromonas</taxon>
    </lineage>
</organism>
<dbReference type="Gene3D" id="1.25.40.10">
    <property type="entry name" value="Tetratricopeptide repeat domain"/>
    <property type="match status" value="1"/>
</dbReference>
<dbReference type="InterPro" id="IPR011990">
    <property type="entry name" value="TPR-like_helical_dom_sf"/>
</dbReference>
<dbReference type="AlphaFoldDB" id="A0A7R9Y6K0"/>